<dbReference type="PANTHER" id="PTHR43459:SF1">
    <property type="entry name" value="EG:BACN32G11.4 PROTEIN"/>
    <property type="match status" value="1"/>
</dbReference>
<name>A0A859FH68_9BACI</name>
<organism evidence="2 3">
    <name type="scientific">Paenalkalicoccus suaedae</name>
    <dbReference type="NCBI Taxonomy" id="2592382"/>
    <lineage>
        <taxon>Bacteria</taxon>
        <taxon>Bacillati</taxon>
        <taxon>Bacillota</taxon>
        <taxon>Bacilli</taxon>
        <taxon>Bacillales</taxon>
        <taxon>Bacillaceae</taxon>
        <taxon>Paenalkalicoccus</taxon>
    </lineage>
</organism>
<dbReference type="PROSITE" id="PS00166">
    <property type="entry name" value="ENOYL_COA_HYDRATASE"/>
    <property type="match status" value="1"/>
</dbReference>
<dbReference type="InterPro" id="IPR018376">
    <property type="entry name" value="Enoyl-CoA_hyd/isom_CS"/>
</dbReference>
<accession>A0A859FH68</accession>
<dbReference type="InterPro" id="IPR001753">
    <property type="entry name" value="Enoyl-CoA_hydra/iso"/>
</dbReference>
<dbReference type="SUPFAM" id="SSF52096">
    <property type="entry name" value="ClpP/crotonase"/>
    <property type="match status" value="1"/>
</dbReference>
<evidence type="ECO:0000256" key="1">
    <source>
        <dbReference type="RuleBase" id="RU003707"/>
    </source>
</evidence>
<dbReference type="Proteomes" id="UP000318138">
    <property type="component" value="Chromosome"/>
</dbReference>
<sequence length="240" mass="26499">MKTITYSIKDQLATVTLNRPDVRNAVNFDMIKDFQHVLTLIKQDKPTHVLLTGANNAFCSGGDLRDFHSLKSEEEAKTMLEPMGKVLREWVQLPALTVAYINGPCVGGGAELAIACDVRYGSEEARVGFVQASLAITTGWGGASLLKERVGYATAINLLSQATIHDASSLEKLGFLTILSKQTVLDQLNSYRGKRESIASYKEQLRTPYLLENMEQEVVACAKLWELDAHHQAVEAFLNK</sequence>
<evidence type="ECO:0000313" key="2">
    <source>
        <dbReference type="EMBL" id="QKS71536.1"/>
    </source>
</evidence>
<dbReference type="KEGG" id="psua:FLK61_33130"/>
<dbReference type="InterPro" id="IPR029045">
    <property type="entry name" value="ClpP/crotonase-like_dom_sf"/>
</dbReference>
<keyword evidence="2" id="KW-0413">Isomerase</keyword>
<dbReference type="AlphaFoldDB" id="A0A859FH68"/>
<dbReference type="Pfam" id="PF00378">
    <property type="entry name" value="ECH_1"/>
    <property type="match status" value="1"/>
</dbReference>
<dbReference type="PANTHER" id="PTHR43459">
    <property type="entry name" value="ENOYL-COA HYDRATASE"/>
    <property type="match status" value="1"/>
</dbReference>
<gene>
    <name evidence="2" type="ORF">FLK61_33130</name>
</gene>
<proteinExistence type="inferred from homology"/>
<protein>
    <submittedName>
        <fullName evidence="2">Enoyl-CoA hydratase/isomerase family protein</fullName>
    </submittedName>
</protein>
<dbReference type="GO" id="GO:0016853">
    <property type="term" value="F:isomerase activity"/>
    <property type="evidence" value="ECO:0007669"/>
    <property type="project" value="UniProtKB-KW"/>
</dbReference>
<dbReference type="RefSeq" id="WP_176009571.1">
    <property type="nucleotide sequence ID" value="NZ_CP041372.2"/>
</dbReference>
<dbReference type="CDD" id="cd06558">
    <property type="entry name" value="crotonase-like"/>
    <property type="match status" value="1"/>
</dbReference>
<reference evidence="3" key="1">
    <citation type="submission" date="2019-07" db="EMBL/GenBank/DDBJ databases">
        <title>Bacillus alkalisoli sp. nov. isolated from saline soil.</title>
        <authorList>
            <person name="Sun J.-Q."/>
            <person name="Xu L."/>
        </authorList>
    </citation>
    <scope>NUCLEOTIDE SEQUENCE [LARGE SCALE GENOMIC DNA]</scope>
    <source>
        <strain evidence="3">M4U3P1</strain>
    </source>
</reference>
<evidence type="ECO:0000313" key="3">
    <source>
        <dbReference type="Proteomes" id="UP000318138"/>
    </source>
</evidence>
<comment type="similarity">
    <text evidence="1">Belongs to the enoyl-CoA hydratase/isomerase family.</text>
</comment>
<dbReference type="Gene3D" id="3.90.226.10">
    <property type="entry name" value="2-enoyl-CoA Hydratase, Chain A, domain 1"/>
    <property type="match status" value="1"/>
</dbReference>
<keyword evidence="3" id="KW-1185">Reference proteome</keyword>
<dbReference type="EMBL" id="CP041372">
    <property type="protein sequence ID" value="QKS71536.1"/>
    <property type="molecule type" value="Genomic_DNA"/>
</dbReference>